<accession>A0A6J0T6N2</accession>
<feature type="chain" id="PRO_5046882620" evidence="1">
    <location>
        <begin position="30"/>
        <end position="198"/>
    </location>
</feature>
<dbReference type="PRINTS" id="PR01936">
    <property type="entry name" value="INTRLEUKIN22"/>
</dbReference>
<dbReference type="Gene3D" id="1.20.1250.10">
    <property type="match status" value="1"/>
</dbReference>
<dbReference type="PANTHER" id="PTHR48488">
    <property type="entry name" value="INTERLEUKIN-22"/>
    <property type="match status" value="1"/>
</dbReference>
<dbReference type="Proteomes" id="UP001652642">
    <property type="component" value="Chromosome 5"/>
</dbReference>
<evidence type="ECO:0000313" key="2">
    <source>
        <dbReference type="Proteomes" id="UP001652642"/>
    </source>
</evidence>
<evidence type="ECO:0000313" key="3">
    <source>
        <dbReference type="RefSeq" id="XP_020641724.2"/>
    </source>
</evidence>
<keyword evidence="1" id="KW-0732">Signal</keyword>
<gene>
    <name evidence="3" type="primary">IL22</name>
</gene>
<name>A0A6J0T6N2_9SAUR</name>
<dbReference type="GeneID" id="110075135"/>
<protein>
    <submittedName>
        <fullName evidence="3">Interleukin-22</fullName>
    </submittedName>
</protein>
<dbReference type="SUPFAM" id="SSF47266">
    <property type="entry name" value="4-helical cytokines"/>
    <property type="match status" value="1"/>
</dbReference>
<reference evidence="3" key="1">
    <citation type="submission" date="2025-08" db="UniProtKB">
        <authorList>
            <consortium name="RefSeq"/>
        </authorList>
    </citation>
    <scope>IDENTIFICATION</scope>
</reference>
<dbReference type="InterPro" id="IPR009079">
    <property type="entry name" value="4_helix_cytokine-like_core"/>
</dbReference>
<dbReference type="GO" id="GO:0005576">
    <property type="term" value="C:extracellular region"/>
    <property type="evidence" value="ECO:0007669"/>
    <property type="project" value="InterPro"/>
</dbReference>
<dbReference type="AlphaFoldDB" id="A0A6J0T6N2"/>
<keyword evidence="2" id="KW-1185">Reference proteome</keyword>
<proteinExistence type="predicted"/>
<dbReference type="InterPro" id="IPR020453">
    <property type="entry name" value="IL-22"/>
</dbReference>
<feature type="signal peptide" evidence="1">
    <location>
        <begin position="1"/>
        <end position="29"/>
    </location>
</feature>
<dbReference type="RefSeq" id="XP_020641724.2">
    <property type="nucleotide sequence ID" value="XM_020786065.2"/>
</dbReference>
<sequence>MSPLKNWARCFLAWMLCCSCLPLLFFASALPVKEADARTNHSCVLRKNTIQITYIKNCTYSLAKQASFFDQDTDNRLIDQYLYANIQEKDHCYLMKRVTEIVVSDVLFELKSSPERYSNVQEVANVLAHLNAKLNGCKPLGDREQIESNLKQMKDKLDKLGENGKNKAVGELDLLFDYLEDACTTPLKTSKQKMKKMN</sequence>
<dbReference type="KEGG" id="pvt:110075135"/>
<dbReference type="CTD" id="50616"/>
<dbReference type="Pfam" id="PF14565">
    <property type="entry name" value="IL22"/>
    <property type="match status" value="1"/>
</dbReference>
<dbReference type="OrthoDB" id="9451249at2759"/>
<dbReference type="PANTHER" id="PTHR48488:SF1">
    <property type="entry name" value="INTERLEUKIN-22"/>
    <property type="match status" value="1"/>
</dbReference>
<evidence type="ECO:0000256" key="1">
    <source>
        <dbReference type="SAM" id="SignalP"/>
    </source>
</evidence>
<organism evidence="2 3">
    <name type="scientific">Pogona vitticeps</name>
    <name type="common">central bearded dragon</name>
    <dbReference type="NCBI Taxonomy" id="103695"/>
    <lineage>
        <taxon>Eukaryota</taxon>
        <taxon>Metazoa</taxon>
        <taxon>Chordata</taxon>
        <taxon>Craniata</taxon>
        <taxon>Vertebrata</taxon>
        <taxon>Euteleostomi</taxon>
        <taxon>Lepidosauria</taxon>
        <taxon>Squamata</taxon>
        <taxon>Bifurcata</taxon>
        <taxon>Unidentata</taxon>
        <taxon>Episquamata</taxon>
        <taxon>Toxicofera</taxon>
        <taxon>Iguania</taxon>
        <taxon>Acrodonta</taxon>
        <taxon>Agamidae</taxon>
        <taxon>Amphibolurinae</taxon>
        <taxon>Pogona</taxon>
    </lineage>
</organism>
<dbReference type="InParanoid" id="A0A6J0T6N2"/>